<comment type="function">
    <text evidence="5">Required for proper homologous chromosome pairing and efficient cross-over and intragenic recombination during meiosis.</text>
</comment>
<dbReference type="OrthoDB" id="273345at2759"/>
<evidence type="ECO:0000256" key="3">
    <source>
        <dbReference type="ARBA" id="ARBA00023054"/>
    </source>
</evidence>
<evidence type="ECO:0000313" key="8">
    <source>
        <dbReference type="EMBL" id="CAD8094700.1"/>
    </source>
</evidence>
<evidence type="ECO:0000256" key="2">
    <source>
        <dbReference type="ARBA" id="ARBA00005981"/>
    </source>
</evidence>
<feature type="coiled-coil region" evidence="6">
    <location>
        <begin position="79"/>
        <end position="140"/>
    </location>
</feature>
<proteinExistence type="inferred from homology"/>
<evidence type="ECO:0000256" key="4">
    <source>
        <dbReference type="ARBA" id="ARBA00023242"/>
    </source>
</evidence>
<dbReference type="PIRSF" id="PIRSF026991">
    <property type="entry name" value="Mnd1"/>
    <property type="match status" value="1"/>
</dbReference>
<keyword evidence="4 5" id="KW-0539">Nucleus</keyword>
<comment type="subcellular location">
    <subcellularLocation>
        <location evidence="1 5">Nucleus</location>
    </subcellularLocation>
</comment>
<evidence type="ECO:0000313" key="9">
    <source>
        <dbReference type="Proteomes" id="UP000692954"/>
    </source>
</evidence>
<dbReference type="EMBL" id="CAJJDN010000063">
    <property type="protein sequence ID" value="CAD8094700.1"/>
    <property type="molecule type" value="Genomic_DNA"/>
</dbReference>
<dbReference type="AlphaFoldDB" id="A0A8S1NS81"/>
<keyword evidence="9" id="KW-1185">Reference proteome</keyword>
<dbReference type="Proteomes" id="UP000692954">
    <property type="component" value="Unassembled WGS sequence"/>
</dbReference>
<dbReference type="InterPro" id="IPR040453">
    <property type="entry name" value="Mnd1_HTH"/>
</dbReference>
<comment type="similarity">
    <text evidence="2 5">Belongs to the MND1 family.</text>
</comment>
<evidence type="ECO:0000256" key="1">
    <source>
        <dbReference type="ARBA" id="ARBA00004123"/>
    </source>
</evidence>
<evidence type="ECO:0000259" key="7">
    <source>
        <dbReference type="Pfam" id="PF03962"/>
    </source>
</evidence>
<evidence type="ECO:0000256" key="6">
    <source>
        <dbReference type="SAM" id="Coils"/>
    </source>
</evidence>
<dbReference type="Pfam" id="PF03962">
    <property type="entry name" value="Mnd1"/>
    <property type="match status" value="1"/>
</dbReference>
<gene>
    <name evidence="8" type="ORF">PSON_ATCC_30995.1.T0630014</name>
</gene>
<evidence type="ECO:0000256" key="5">
    <source>
        <dbReference type="PIRNR" id="PIRNR026991"/>
    </source>
</evidence>
<organism evidence="8 9">
    <name type="scientific">Paramecium sonneborni</name>
    <dbReference type="NCBI Taxonomy" id="65129"/>
    <lineage>
        <taxon>Eukaryota</taxon>
        <taxon>Sar</taxon>
        <taxon>Alveolata</taxon>
        <taxon>Ciliophora</taxon>
        <taxon>Intramacronucleata</taxon>
        <taxon>Oligohymenophorea</taxon>
        <taxon>Peniculida</taxon>
        <taxon>Parameciidae</taxon>
        <taxon>Paramecium</taxon>
    </lineage>
</organism>
<protein>
    <recommendedName>
        <fullName evidence="7">Mnd1 HTH domain-containing protein</fullName>
    </recommendedName>
</protein>
<accession>A0A8S1NS81</accession>
<keyword evidence="3 6" id="KW-0175">Coiled coil</keyword>
<feature type="domain" description="Mnd1 HTH" evidence="7">
    <location>
        <begin position="17"/>
        <end position="75"/>
    </location>
</feature>
<dbReference type="InterPro" id="IPR005647">
    <property type="entry name" value="Mnd1"/>
</dbReference>
<reference evidence="8" key="1">
    <citation type="submission" date="2021-01" db="EMBL/GenBank/DDBJ databases">
        <authorList>
            <consortium name="Genoscope - CEA"/>
            <person name="William W."/>
        </authorList>
    </citation>
    <scope>NUCLEOTIDE SEQUENCE</scope>
</reference>
<name>A0A8S1NS81_9CILI</name>
<sequence>MPPKNKGLSAKEKRDRIMKIFTERKEVFSYPQLEKEAEKVGIRRDNVKDILESLLSDNLVETENLGTSKCYWSLPSQALIRLQQKCAEYAEKIDQERQKEIEIEAQFESMKEGRENCQQRTELENEINQYKSQYSVLLKNFEVKQKNDPQRLQKLKKETANLRYDANSWTDDIIQLSFYLKSQAGMTSEQLDQLGIPTEIDNI</sequence>
<comment type="caution">
    <text evidence="8">The sequence shown here is derived from an EMBL/GenBank/DDBJ whole genome shotgun (WGS) entry which is preliminary data.</text>
</comment>